<gene>
    <name evidence="2" type="ORF">DFR71_3413</name>
</gene>
<dbReference type="EMBL" id="SMFR01000002">
    <property type="protein sequence ID" value="TCJ97371.1"/>
    <property type="molecule type" value="Genomic_DNA"/>
</dbReference>
<dbReference type="OrthoDB" id="4576341at2"/>
<evidence type="ECO:0000313" key="2">
    <source>
        <dbReference type="EMBL" id="TCJ97371.1"/>
    </source>
</evidence>
<feature type="transmembrane region" description="Helical" evidence="1">
    <location>
        <begin position="510"/>
        <end position="529"/>
    </location>
</feature>
<keyword evidence="1" id="KW-0812">Transmembrane</keyword>
<keyword evidence="1" id="KW-0472">Membrane</keyword>
<feature type="transmembrane region" description="Helical" evidence="1">
    <location>
        <begin position="564"/>
        <end position="585"/>
    </location>
</feature>
<feature type="transmembrane region" description="Helical" evidence="1">
    <location>
        <begin position="455"/>
        <end position="478"/>
    </location>
</feature>
<dbReference type="AlphaFoldDB" id="A0A4R1G141"/>
<dbReference type="RefSeq" id="WP_067446639.1">
    <property type="nucleotide sequence ID" value="NZ_SMFR01000002.1"/>
</dbReference>
<dbReference type="Proteomes" id="UP000294856">
    <property type="component" value="Unassembled WGS sequence"/>
</dbReference>
<name>A0A4R1G141_9NOCA</name>
<keyword evidence="1" id="KW-1133">Transmembrane helix</keyword>
<keyword evidence="3" id="KW-1185">Reference proteome</keyword>
<organism evidence="2 3">
    <name type="scientific">Nocardia alba</name>
    <dbReference type="NCBI Taxonomy" id="225051"/>
    <lineage>
        <taxon>Bacteria</taxon>
        <taxon>Bacillati</taxon>
        <taxon>Actinomycetota</taxon>
        <taxon>Actinomycetes</taxon>
        <taxon>Mycobacteriales</taxon>
        <taxon>Nocardiaceae</taxon>
        <taxon>Nocardia</taxon>
    </lineage>
</organism>
<proteinExistence type="predicted"/>
<feature type="transmembrane region" description="Helical" evidence="1">
    <location>
        <begin position="484"/>
        <end position="503"/>
    </location>
</feature>
<comment type="caution">
    <text evidence="2">The sequence shown here is derived from an EMBL/GenBank/DDBJ whole genome shotgun (WGS) entry which is preliminary data.</text>
</comment>
<protein>
    <submittedName>
        <fullName evidence="2">Uncharacterized protein</fullName>
    </submittedName>
</protein>
<sequence>MITRAVAALVLVVPLLAGAVLTTFFPVASPSRGPAPAVAIVSTPEPKPDSAAAALIAALSSSPTFRWQTRDPDSAGTELAAGSVAAAVVVPFDWGMRAGEIDRQVTIAPGNHDLDATTYANLVQEVSAAAATVGVQQLLVGVSAARKNLNSAQFSAALVDAAAGQAGDMLAGAFASVEAIQAQAGPLLADVDSILPALRQLPDSVNQTVDLLTRVATALRDSDLSLGDIRTGATSARAHADSAANAIRESAAARDRVREAVEPLATILRSSGLPQAEYLADQLTGLIHLLGGASDAAATAGAQVIGIGADAVSPLLDGLSTLLDATVDDTTRVSDVLILAANRLRWLGSILGQSEQLLTGVDSTIDQVTVMQAEIRTLLTTFKQVTSALVVSIDASSKALPAGVDPEGARVSVTDPAAASSDPAVGRAIVVTLAGALFIALLFARLAEGARRRVLALGAALGAAVASAALAATVLHAVSRADAAFVFLVLMSLTLAAAAVALLRLCSLRWGVAIWMLVIGAAVIFDGGIDSDDGASGLARRLLPSGYASTGLTEAASAGIGTRVFLPLGVLIGVGVTALLALMILRVADRATVATASDSAAT</sequence>
<feature type="transmembrane region" description="Helical" evidence="1">
    <location>
        <begin position="424"/>
        <end position="443"/>
    </location>
</feature>
<accession>A0A4R1G141</accession>
<dbReference type="STRING" id="1210063.GCA_001612665_01074"/>
<evidence type="ECO:0000256" key="1">
    <source>
        <dbReference type="SAM" id="Phobius"/>
    </source>
</evidence>
<reference evidence="2 3" key="1">
    <citation type="submission" date="2019-03" db="EMBL/GenBank/DDBJ databases">
        <title>Genomic Encyclopedia of Type Strains, Phase IV (KMG-IV): sequencing the most valuable type-strain genomes for metagenomic binning, comparative biology and taxonomic classification.</title>
        <authorList>
            <person name="Goeker M."/>
        </authorList>
    </citation>
    <scope>NUCLEOTIDE SEQUENCE [LARGE SCALE GENOMIC DNA]</scope>
    <source>
        <strain evidence="2 3">DSM 44684</strain>
    </source>
</reference>
<evidence type="ECO:0000313" key="3">
    <source>
        <dbReference type="Proteomes" id="UP000294856"/>
    </source>
</evidence>